<dbReference type="AlphaFoldDB" id="A0A383RBR8"/>
<evidence type="ECO:0000256" key="1">
    <source>
        <dbReference type="SAM" id="Phobius"/>
    </source>
</evidence>
<protein>
    <submittedName>
        <fullName evidence="2">DHHW protein</fullName>
    </submittedName>
</protein>
<sequence>MNRYDKLSQSVVAILFLSLIGLVLVLNLILPKHEFSEAENRKLEQLPAFSFHSFISGKFTSNFEKFITDQFVARDVWVGVKSNADQALGKKESNGVYLGKDGYLIQKFAEMKKGELEEKIQSVNAFHSVTPELTKYVILAPTAVSVLQSKLPKYVSENRELDALDIVKTSLNPGIRYVDVYSALSSHQNESIYYKTDHHWTSKGAYYAYQQLGREMGFKPMKEEEFEIRTVTEDFYGSLYSKSGFRNLHSDSIDLYVPKNEGKVTVDYVEEQQSANSMYMMDNVKKKDKYTVFFNGNHSLIQIKTSHREGKKLLVLKDSYANSFVPFLTSHFSEIYMVDLRYYEGDVAALARQHKIHDMLILYNMNTFIEDPSINYLANEEG</sequence>
<gene>
    <name evidence="2" type="ORF">PBLR_12553</name>
</gene>
<keyword evidence="1" id="KW-0812">Transmembrane</keyword>
<dbReference type="InterPro" id="IPR025945">
    <property type="entry name" value="DHHW"/>
</dbReference>
<reference evidence="3" key="1">
    <citation type="submission" date="2018-08" db="EMBL/GenBank/DDBJ databases">
        <authorList>
            <person name="Chevrot R."/>
        </authorList>
    </citation>
    <scope>NUCLEOTIDE SEQUENCE [LARGE SCALE GENOMIC DNA]</scope>
</reference>
<name>A0A383RBR8_PAEAL</name>
<dbReference type="RefSeq" id="WP_138186098.1">
    <property type="nucleotide sequence ID" value="NZ_LS992241.1"/>
</dbReference>
<proteinExistence type="predicted"/>
<evidence type="ECO:0000313" key="2">
    <source>
        <dbReference type="EMBL" id="SYX84131.1"/>
    </source>
</evidence>
<feature type="transmembrane region" description="Helical" evidence="1">
    <location>
        <begin position="12"/>
        <end position="30"/>
    </location>
</feature>
<dbReference type="Proteomes" id="UP000304148">
    <property type="component" value="Chromosome"/>
</dbReference>
<keyword evidence="1" id="KW-0472">Membrane</keyword>
<organism evidence="2 3">
    <name type="scientific">Paenibacillus alvei</name>
    <name type="common">Bacillus alvei</name>
    <dbReference type="NCBI Taxonomy" id="44250"/>
    <lineage>
        <taxon>Bacteria</taxon>
        <taxon>Bacillati</taxon>
        <taxon>Bacillota</taxon>
        <taxon>Bacilli</taxon>
        <taxon>Bacillales</taxon>
        <taxon>Paenibacillaceae</taxon>
        <taxon>Paenibacillus</taxon>
    </lineage>
</organism>
<dbReference type="EMBL" id="LS992241">
    <property type="protein sequence ID" value="SYX84131.1"/>
    <property type="molecule type" value="Genomic_DNA"/>
</dbReference>
<keyword evidence="1" id="KW-1133">Transmembrane helix</keyword>
<evidence type="ECO:0000313" key="3">
    <source>
        <dbReference type="Proteomes" id="UP000304148"/>
    </source>
</evidence>
<dbReference type="Pfam" id="PF14286">
    <property type="entry name" value="DHHW"/>
    <property type="match status" value="1"/>
</dbReference>
<accession>A0A383RBR8</accession>